<protein>
    <recommendedName>
        <fullName evidence="1">HTH cro/C1-type domain-containing protein</fullName>
    </recommendedName>
</protein>
<gene>
    <name evidence="2" type="ORF">EZS27_015107</name>
</gene>
<evidence type="ECO:0000313" key="2">
    <source>
        <dbReference type="EMBL" id="KAA6336767.1"/>
    </source>
</evidence>
<reference evidence="2" key="1">
    <citation type="submission" date="2019-03" db="EMBL/GenBank/DDBJ databases">
        <title>Single cell metagenomics reveals metabolic interactions within the superorganism composed of flagellate Streblomastix strix and complex community of Bacteroidetes bacteria on its surface.</title>
        <authorList>
            <person name="Treitli S.C."/>
            <person name="Kolisko M."/>
            <person name="Husnik F."/>
            <person name="Keeling P."/>
            <person name="Hampl V."/>
        </authorList>
    </citation>
    <scope>NUCLEOTIDE SEQUENCE</scope>
    <source>
        <strain evidence="2">STM</strain>
    </source>
</reference>
<dbReference type="Pfam" id="PF13560">
    <property type="entry name" value="HTH_31"/>
    <property type="match status" value="1"/>
</dbReference>
<dbReference type="CDD" id="cd00093">
    <property type="entry name" value="HTH_XRE"/>
    <property type="match status" value="1"/>
</dbReference>
<organism evidence="2">
    <name type="scientific">termite gut metagenome</name>
    <dbReference type="NCBI Taxonomy" id="433724"/>
    <lineage>
        <taxon>unclassified sequences</taxon>
        <taxon>metagenomes</taxon>
        <taxon>organismal metagenomes</taxon>
    </lineage>
</organism>
<dbReference type="AlphaFoldDB" id="A0A5J4RRZ0"/>
<comment type="caution">
    <text evidence="2">The sequence shown here is derived from an EMBL/GenBank/DDBJ whole genome shotgun (WGS) entry which is preliminary data.</text>
</comment>
<dbReference type="EMBL" id="SNRY01000763">
    <property type="protein sequence ID" value="KAA6336767.1"/>
    <property type="molecule type" value="Genomic_DNA"/>
</dbReference>
<name>A0A5J4RRZ0_9ZZZZ</name>
<proteinExistence type="predicted"/>
<dbReference type="GO" id="GO:0003677">
    <property type="term" value="F:DNA binding"/>
    <property type="evidence" value="ECO:0007669"/>
    <property type="project" value="InterPro"/>
</dbReference>
<dbReference type="InterPro" id="IPR001387">
    <property type="entry name" value="Cro/C1-type_HTH"/>
</dbReference>
<accession>A0A5J4RRZ0</accession>
<evidence type="ECO:0000259" key="1">
    <source>
        <dbReference type="PROSITE" id="PS50943"/>
    </source>
</evidence>
<dbReference type="SMART" id="SM00530">
    <property type="entry name" value="HTH_XRE"/>
    <property type="match status" value="1"/>
</dbReference>
<sequence length="111" mass="12580">MYRYSNIMAQYKTVLLPSQQRTLIHLGENMRLSRLRRDLPVTQVAERAGIGRSTLVKVEKGAEGVSIGVYLRVLFVLGLDKDLLKVAEDDILGRKLQDARLTVKERASKIK</sequence>
<dbReference type="PROSITE" id="PS50943">
    <property type="entry name" value="HTH_CROC1"/>
    <property type="match status" value="1"/>
</dbReference>
<feature type="domain" description="HTH cro/C1-type" evidence="1">
    <location>
        <begin position="30"/>
        <end position="84"/>
    </location>
</feature>
<dbReference type="InterPro" id="IPR010982">
    <property type="entry name" value="Lambda_DNA-bd_dom_sf"/>
</dbReference>
<dbReference type="Gene3D" id="1.10.260.40">
    <property type="entry name" value="lambda repressor-like DNA-binding domains"/>
    <property type="match status" value="1"/>
</dbReference>
<dbReference type="SUPFAM" id="SSF47413">
    <property type="entry name" value="lambda repressor-like DNA-binding domains"/>
    <property type="match status" value="1"/>
</dbReference>